<dbReference type="Proteomes" id="UP001148662">
    <property type="component" value="Unassembled WGS sequence"/>
</dbReference>
<evidence type="ECO:0000313" key="1">
    <source>
        <dbReference type="EMBL" id="KAJ3547024.1"/>
    </source>
</evidence>
<evidence type="ECO:0000313" key="2">
    <source>
        <dbReference type="Proteomes" id="UP001148662"/>
    </source>
</evidence>
<dbReference type="EMBL" id="JANHOG010001003">
    <property type="protein sequence ID" value="KAJ3547024.1"/>
    <property type="molecule type" value="Genomic_DNA"/>
</dbReference>
<reference evidence="1" key="1">
    <citation type="submission" date="2022-07" db="EMBL/GenBank/DDBJ databases">
        <title>Genome Sequence of Phlebia brevispora.</title>
        <authorList>
            <person name="Buettner E."/>
        </authorList>
    </citation>
    <scope>NUCLEOTIDE SEQUENCE</scope>
    <source>
        <strain evidence="1">MPL23</strain>
    </source>
</reference>
<sequence length="664" mass="75229">MHPAPHSILASLGATFITVYAKVSRHAPLGHPEASLSAWHGLDASRDAGGKASGYGRDSEGNVTVALRRSFALQARIPSTSSDLVQRSSQLRRRKFWTPDCRGYNLPDRIEKYDSNEAAWEYIERLVSSNSPENQVVGNYWAEHTYWVDRRPAKFRKPRTPLTFLTFLNALLSKMHPRLARRSLRRRHRVVIYSDEELKENVDLDISLQIKHETTNPVISASLASHPCTALGVDGLLAKLNEVLRTSYTLDTPGLLPHLQQCLSQGYDFGTAFGRLRQFWFDDFRDLHKRLTALEQADRTERDEALDAEKGIIQNSSVSPRRVWDLYSNRVLPIWVTRLIEELYELWAVSHSWVAEEQRHSVDTPINGHEWHVPLPKDADLDRVRVELLNLGAEYVWLDVLCLRQEDKSKPEREDVRIEEWKLDVPTIGNVYPSDSFTRVVTYFEGLGRPFHGSDVGSGRHWVNRAWTLQETNADTFIGGLTARSPFPPKADSLDETAKKFYAAFTASAMTKTMVSQGEVGGSIFRLVDVMHKRSAVSQVDKIAGLAYLTKSDALPAYIRGKDDSEAHEQAWDHVVKTMLDDSLMQLIFVYPAPGDGPHTWIPTWRQLISAEMPLPHAIFDPPLLRGLAWNSALRQLEQGYVLYPCTVQGLQAAHEQAAADKER</sequence>
<name>A0ACC1SV30_9APHY</name>
<proteinExistence type="predicted"/>
<keyword evidence="2" id="KW-1185">Reference proteome</keyword>
<accession>A0ACC1SV30</accession>
<gene>
    <name evidence="1" type="ORF">NM688_g5445</name>
</gene>
<protein>
    <submittedName>
        <fullName evidence="1">Uncharacterized protein</fullName>
    </submittedName>
</protein>
<organism evidence="1 2">
    <name type="scientific">Phlebia brevispora</name>
    <dbReference type="NCBI Taxonomy" id="194682"/>
    <lineage>
        <taxon>Eukaryota</taxon>
        <taxon>Fungi</taxon>
        <taxon>Dikarya</taxon>
        <taxon>Basidiomycota</taxon>
        <taxon>Agaricomycotina</taxon>
        <taxon>Agaricomycetes</taxon>
        <taxon>Polyporales</taxon>
        <taxon>Meruliaceae</taxon>
        <taxon>Phlebia</taxon>
    </lineage>
</organism>
<comment type="caution">
    <text evidence="1">The sequence shown here is derived from an EMBL/GenBank/DDBJ whole genome shotgun (WGS) entry which is preliminary data.</text>
</comment>